<feature type="domain" description="I/LWEQ" evidence="6">
    <location>
        <begin position="2043"/>
        <end position="2284"/>
    </location>
</feature>
<dbReference type="Gene3D" id="1.20.1420.10">
    <property type="entry name" value="Talin, central domain"/>
    <property type="match status" value="7"/>
</dbReference>
<dbReference type="FunFam" id="1.20.1420.10:FF:000007">
    <property type="entry name" value="Talin 2"/>
    <property type="match status" value="1"/>
</dbReference>
<dbReference type="InterPro" id="IPR015224">
    <property type="entry name" value="Talin_cent"/>
</dbReference>
<dbReference type="Gene3D" id="1.20.120.230">
    <property type="entry name" value="Alpha-catenin/vinculin-like"/>
    <property type="match status" value="4"/>
</dbReference>
<sequence length="2295" mass="244420">MVALSLKIGVGNVVKTMQFEPSTMVYDAGRIIRERVPEAQLGQPNDYGLFLSDEDPKKGIWLEAGKALDYYMLRNGDTLEYKKKQRPLKIRMLDGTVKTVMVDDSKIVSDMLMTICARIGITNYDEYSLVRDIGEEKKEETTGTLKRDKTLLRDDKKMEKLKQKLHTDDECMTNTSPPTLTIFSACEFAGYQCQIQFGDHNESKHKPGFLDLKEFLPKEYIKNKGEKRIFQAHKNCQNMTEIEAKVSYVKLARSLKTYGVSFFLVKEKMKGKNKLVPRLLGITKECVMRVDEKTKEVIQEWNLTNIKRWAASPKSFTLDFGDYQDGYYSVQTTEGEQIAQLIAGYIDIILKKKKSKDHFGMEGDEESTMLEDSVSPKKSTVLQQQFNKVGKVETGSVALPAIMRSGAGGPESFQMGSMPQAKQHITSGQMHRGHMPPLTSAQQALTGTINCSMQAVQAAQASLDDLDALPPLGTDAASQAWRKNKMDESKHEIHSQVDAITAGTASMVNLTAGDPAETDYTAVGCAVTTISSNLTEMSKGVKLLAALMEDEGASGQQLLGAAKNLATAVSDMLKTAQPANTEPRQVLLQAAGNVGQASGELLSHIGETDTDPQFQDMLMQLAKAVANAAAALVLKAKNVAQKTEDSAQQNRVIAAATQCALSTSQLVACTRGAAANPDSEEQQQKLREAAEGLRMATNAAAQNAIKKRLVNKLENAAKQAAAAATQTIAAAQHAASSSKNQAAQQQLVQSCKVVAEQIPQLVQGVRGSQSQPDSPSAQLALISASQNFLQPGAKMVTASKATVPTIGDQASAMQLSQCAKNLASALAELRATSQKAQEACGPLEIDNALSMVRGLEKDIQEAKASADEGKLKPLPGETPEKCSQDLVTSTKAVSSAIAQLLSEATQGNENYTGMAARDVAQALKSLASAARGVAATTGDQAARNAVLDTAGDIMDKSANLIEETKRAIAKPGDAESQQRLAQVAKAVSQALNRCVNCLPGQRDVDNAIRTVGEASKTLLGDSFPSSGRSFQEVQAQLNEVAAGLNQSANEVVQASRGTTQDLARATSKFGQDFSNFLDAGVDMAGTSQSKEDQTQVVSNLKTISMSSSKLLLSAKVLSTDPSSPNLKNQLAAAARAVTDSINQLITMCTRQAPGQKECDNALRELESVRGMLDNPTEAINDLSYFDCIDSVMENSKVLGESMAGISHHAKNSNLPEFGDSVSGGSKALCGLTEAAVQAAYLVGVSDPNSSAGQKGLVDPAQFARANQSIQMACQNLVDPACTQSQVLSAATIVAKHTSALCNACRLASSKTANPVAKRQFVQSAKEVANTTANLVKSIKALDGAFNHENREKCKAATVPLIEAVDNLTAFASNPEFASIPAQISPEGHAAMEPIVAAAKAMLESSTGLIQTARSLAVNPKDPPKWSVLAGHSRTVSDSIKKLITNMREKAPGQRECDDAIEVLNGCIREVDQASLAAISQHLTPREDISMENLHEQMAASVHEISNLIDPVAVAARSEASQLGHKVSQMASYFEPLIMAAIGTASKIVSSQQQMAVLDQTKTLTESALQMLYTAKEAGGNPKAAHMQEALEESVQMMKEAVDDLGATLAEAASAAGAVGGMVHSINDAINKMEDSPALEAEGTFVDYQTTMVKTAKAIAVTVQEMVTKSNTNPDDLGGLANQLTNEFGNLANEAKYAAVTAENDEIGTHIKKQVGELGFSCTGLVTKAGALQCSPNDSFTKKELIESARKVSEKVSHVLASLQAGNRGTQACITAASAVSGIIADLDTTIMFATAGTLNRENAETFADHREYILKTAKALVEDTKLLVSGAGASQEKLAQAAQSSVATITKLADVVKLGAASLGAEDPETQVVLINAVKDVAKALGNLISATKAAAGKPHDDPSMLQLKSSAKVMVTNVTSLLKTVKAVEDEATKGTRALESTIEHIKQELAVFSSSDPPPKTTTPEEFIRTTKGITMATAKAVAAGNSCRQEDVIATANLSRRAIADMLHSCKQAAYHPEVSMEVQMRALRYGKECASGYLGLLEHVLVIIQKPSHDLKQQLASYSKRVAGSVTELIQAAEAMKGTEWVDPEDPTVIAENELLGAAAAIEAAAKKLEQLRPRTKPKVGAIQANAVDDGQWSQGLISAARMVAAATNNLCEAANSAVQGHASEEKLISSAKQVAASTAQLLVACKVKADQDSQTMKRLQAAGNAVKRASDNLVKAAQKAAFDAQDDQAVVVKSKMVGGIAQIIAAQEEMLRKERELDEARKRLAMIRQQQYKFLPSELREDGQEQ</sequence>
<dbReference type="FunFam" id="3.10.20.90:FF:000066">
    <property type="entry name" value="Talin 1"/>
    <property type="match status" value="1"/>
</dbReference>
<reference evidence="7" key="2">
    <citation type="submission" date="2025-09" db="UniProtKB">
        <authorList>
            <consortium name="Ensembl"/>
        </authorList>
    </citation>
    <scope>IDENTIFICATION</scope>
</reference>
<dbReference type="Pfam" id="PF09141">
    <property type="entry name" value="Talin_middle"/>
    <property type="match status" value="1"/>
</dbReference>
<evidence type="ECO:0000259" key="6">
    <source>
        <dbReference type="PROSITE" id="PS50945"/>
    </source>
</evidence>
<dbReference type="SMART" id="SM00307">
    <property type="entry name" value="ILWEQ"/>
    <property type="match status" value="1"/>
</dbReference>
<dbReference type="InterPro" id="IPR019749">
    <property type="entry name" value="Band_41_domain"/>
</dbReference>
<dbReference type="SUPFAM" id="SSF47031">
    <property type="entry name" value="Second domain of FERM"/>
    <property type="match status" value="1"/>
</dbReference>
<protein>
    <submittedName>
        <fullName evidence="7">Talin 1</fullName>
    </submittedName>
</protein>
<dbReference type="Gene3D" id="3.10.20.90">
    <property type="entry name" value="Phosphatidylinositol 3-kinase Catalytic Subunit, Chain A, domain 1"/>
    <property type="match status" value="2"/>
</dbReference>
<dbReference type="SMART" id="SM00295">
    <property type="entry name" value="B41"/>
    <property type="match status" value="1"/>
</dbReference>
<dbReference type="FunFam" id="2.30.29.30:FF:000028">
    <property type="entry name" value="Talin 2"/>
    <property type="match status" value="1"/>
</dbReference>
<evidence type="ECO:0000313" key="7">
    <source>
        <dbReference type="Ensembl" id="ENSSLUP00000039794.1"/>
    </source>
</evidence>
<dbReference type="InterPro" id="IPR049108">
    <property type="entry name" value="Talin_R4"/>
</dbReference>
<keyword evidence="3" id="KW-0206">Cytoskeleton</keyword>
<dbReference type="InterPro" id="IPR035964">
    <property type="entry name" value="I/LWEQ_dom_sf"/>
</dbReference>
<feature type="domain" description="FERM" evidence="5">
    <location>
        <begin position="2"/>
        <end position="353"/>
    </location>
</feature>
<dbReference type="FunFam" id="3.10.20.90:FF:000028">
    <property type="entry name" value="Talin 2"/>
    <property type="match status" value="1"/>
</dbReference>
<dbReference type="InterPro" id="IPR002558">
    <property type="entry name" value="ILWEQ_dom"/>
</dbReference>
<dbReference type="GO" id="GO:0098609">
    <property type="term" value="P:cell-cell adhesion"/>
    <property type="evidence" value="ECO:0007669"/>
    <property type="project" value="TreeGrafter"/>
</dbReference>
<dbReference type="PANTHER" id="PTHR19981">
    <property type="entry name" value="TALIN"/>
    <property type="match status" value="1"/>
</dbReference>
<dbReference type="CDD" id="cd10569">
    <property type="entry name" value="FERM_C_Talin"/>
    <property type="match status" value="1"/>
</dbReference>
<dbReference type="Pfam" id="PF25177">
    <property type="entry name" value="Talin_VBS2"/>
    <property type="match status" value="1"/>
</dbReference>
<dbReference type="InterPro" id="IPR019747">
    <property type="entry name" value="FERM_CS"/>
</dbReference>
<dbReference type="GO" id="GO:0005200">
    <property type="term" value="F:structural constituent of cytoskeleton"/>
    <property type="evidence" value="ECO:0007669"/>
    <property type="project" value="InterPro"/>
</dbReference>
<dbReference type="Pfam" id="PF01608">
    <property type="entry name" value="I_LWEQ"/>
    <property type="match status" value="1"/>
</dbReference>
<dbReference type="SUPFAM" id="SSF109885">
    <property type="entry name" value="I/LWEQ domain"/>
    <property type="match status" value="4"/>
</dbReference>
<dbReference type="GO" id="GO:0005925">
    <property type="term" value="C:focal adhesion"/>
    <property type="evidence" value="ECO:0007669"/>
    <property type="project" value="InterPro"/>
</dbReference>
<dbReference type="Pfam" id="PF21865">
    <property type="entry name" value="TLN1-like_RS"/>
    <property type="match status" value="3"/>
</dbReference>
<dbReference type="Gene3D" id="1.20.80.10">
    <property type="match status" value="1"/>
</dbReference>
<dbReference type="InterPro" id="IPR000299">
    <property type="entry name" value="FERM_domain"/>
</dbReference>
<dbReference type="GO" id="GO:0001726">
    <property type="term" value="C:ruffle"/>
    <property type="evidence" value="ECO:0007669"/>
    <property type="project" value="InterPro"/>
</dbReference>
<evidence type="ECO:0000256" key="4">
    <source>
        <dbReference type="SAM" id="Coils"/>
    </source>
</evidence>
<dbReference type="Proteomes" id="UP000694568">
    <property type="component" value="Unplaced"/>
</dbReference>
<dbReference type="GO" id="GO:0005178">
    <property type="term" value="F:integrin binding"/>
    <property type="evidence" value="ECO:0007669"/>
    <property type="project" value="TreeGrafter"/>
</dbReference>
<dbReference type="FunFam" id="1.20.1420.10:FF:000001">
    <property type="entry name" value="Talin 2"/>
    <property type="match status" value="1"/>
</dbReference>
<dbReference type="FunFam" id="1.20.120.230:FF:000002">
    <property type="entry name" value="Talin 2"/>
    <property type="match status" value="1"/>
</dbReference>
<dbReference type="CDD" id="cd17171">
    <property type="entry name" value="FERM_F0_TLN1"/>
    <property type="match status" value="1"/>
</dbReference>
<reference evidence="7" key="1">
    <citation type="submission" date="2025-08" db="UniProtKB">
        <authorList>
            <consortium name="Ensembl"/>
        </authorList>
    </citation>
    <scope>IDENTIFICATION</scope>
</reference>
<feature type="coiled-coil region" evidence="4">
    <location>
        <begin position="2252"/>
        <end position="2279"/>
    </location>
</feature>
<dbReference type="SUPFAM" id="SSF109880">
    <property type="entry name" value="A middle domain of Talin 1"/>
    <property type="match status" value="1"/>
</dbReference>
<organism evidence="7 8">
    <name type="scientific">Sander lucioperca</name>
    <name type="common">Pike-perch</name>
    <name type="synonym">Perca lucioperca</name>
    <dbReference type="NCBI Taxonomy" id="283035"/>
    <lineage>
        <taxon>Eukaryota</taxon>
        <taxon>Metazoa</taxon>
        <taxon>Chordata</taxon>
        <taxon>Craniata</taxon>
        <taxon>Vertebrata</taxon>
        <taxon>Euteleostomi</taxon>
        <taxon>Actinopterygii</taxon>
        <taxon>Neopterygii</taxon>
        <taxon>Teleostei</taxon>
        <taxon>Neoteleostei</taxon>
        <taxon>Acanthomorphata</taxon>
        <taxon>Eupercaria</taxon>
        <taxon>Perciformes</taxon>
        <taxon>Percoidei</taxon>
        <taxon>Percidae</taxon>
        <taxon>Luciopercinae</taxon>
        <taxon>Sander</taxon>
    </lineage>
</organism>
<dbReference type="Pfam" id="PF21896">
    <property type="entry name" value="Talin_IBS2B"/>
    <property type="match status" value="3"/>
</dbReference>
<dbReference type="InterPro" id="IPR036723">
    <property type="entry name" value="Alpha-catenin/vinculin-like_sf"/>
</dbReference>
<dbReference type="SUPFAM" id="SSF50729">
    <property type="entry name" value="PH domain-like"/>
    <property type="match status" value="1"/>
</dbReference>
<feature type="coiled-coil region" evidence="4">
    <location>
        <begin position="819"/>
        <end position="872"/>
    </location>
</feature>
<keyword evidence="4" id="KW-0175">Coiled coil</keyword>
<dbReference type="Pfam" id="PF16511">
    <property type="entry name" value="FERM_f0"/>
    <property type="match status" value="1"/>
</dbReference>
<dbReference type="Pfam" id="PF02174">
    <property type="entry name" value="IRS"/>
    <property type="match status" value="1"/>
</dbReference>
<evidence type="ECO:0000256" key="2">
    <source>
        <dbReference type="ARBA" id="ARBA00022490"/>
    </source>
</evidence>
<dbReference type="CDD" id="cd17173">
    <property type="entry name" value="FERM_F1_TLN1"/>
    <property type="match status" value="1"/>
</dbReference>
<evidence type="ECO:0000256" key="1">
    <source>
        <dbReference type="ARBA" id="ARBA00004245"/>
    </source>
</evidence>
<dbReference type="GO" id="GO:0005856">
    <property type="term" value="C:cytoskeleton"/>
    <property type="evidence" value="ECO:0007669"/>
    <property type="project" value="UniProtKB-SubCell"/>
</dbReference>
<dbReference type="SUPFAM" id="SSF47220">
    <property type="entry name" value="alpha-catenin/vinculin-like"/>
    <property type="match status" value="5"/>
</dbReference>
<dbReference type="FunFam" id="1.20.1420.10:FF:000002">
    <property type="entry name" value="Talin 2"/>
    <property type="match status" value="1"/>
</dbReference>
<dbReference type="InterPro" id="IPR019748">
    <property type="entry name" value="FERM_central"/>
</dbReference>
<dbReference type="CDD" id="cd12150">
    <property type="entry name" value="talin-RS"/>
    <property type="match status" value="1"/>
</dbReference>
<dbReference type="PROSITE" id="PS00661">
    <property type="entry name" value="FERM_2"/>
    <property type="match status" value="1"/>
</dbReference>
<dbReference type="InterPro" id="IPR054082">
    <property type="entry name" value="Talin_IBS2B"/>
</dbReference>
<dbReference type="InterPro" id="IPR057346">
    <property type="entry name" value="Talin1/2_VBS2"/>
</dbReference>
<dbReference type="PROSITE" id="PS50945">
    <property type="entry name" value="I_LWEQ"/>
    <property type="match status" value="1"/>
</dbReference>
<dbReference type="GO" id="GO:0030036">
    <property type="term" value="P:actin cytoskeleton organization"/>
    <property type="evidence" value="ECO:0007669"/>
    <property type="project" value="TreeGrafter"/>
</dbReference>
<dbReference type="Pfam" id="PF21692">
    <property type="entry name" value="Talin_R4"/>
    <property type="match status" value="1"/>
</dbReference>
<comment type="subcellular location">
    <subcellularLocation>
        <location evidence="1">Cytoplasm</location>
        <location evidence="1">Cytoskeleton</location>
    </subcellularLocation>
</comment>
<dbReference type="InterPro" id="IPR011993">
    <property type="entry name" value="PH-like_dom_sf"/>
</dbReference>
<dbReference type="FunFam" id="1.20.120.230:FF:000009">
    <property type="entry name" value="Talin 2"/>
    <property type="match status" value="1"/>
</dbReference>
<dbReference type="FunFam" id="1.20.1420.10:FF:000006">
    <property type="entry name" value="Talin 2"/>
    <property type="match status" value="1"/>
</dbReference>
<evidence type="ECO:0000256" key="3">
    <source>
        <dbReference type="ARBA" id="ARBA00023212"/>
    </source>
</evidence>
<proteinExistence type="predicted"/>
<dbReference type="FunFam" id="1.20.120.230:FF:000004">
    <property type="entry name" value="Talin 2"/>
    <property type="match status" value="1"/>
</dbReference>
<dbReference type="GeneTree" id="ENSGT00940000157006"/>
<dbReference type="InterPro" id="IPR036476">
    <property type="entry name" value="Talin_cent_sf"/>
</dbReference>
<dbReference type="PANTHER" id="PTHR19981:SF7">
    <property type="entry name" value="TALIN-1"/>
    <property type="match status" value="1"/>
</dbReference>
<keyword evidence="8" id="KW-1185">Reference proteome</keyword>
<dbReference type="Ensembl" id="ENSSLUT00000041084.1">
    <property type="protein sequence ID" value="ENSSLUP00000039794.1"/>
    <property type="gene ID" value="ENSSLUG00000016731.1"/>
</dbReference>
<evidence type="ECO:0000259" key="5">
    <source>
        <dbReference type="PROSITE" id="PS50057"/>
    </source>
</evidence>
<dbReference type="FunFam" id="1.20.1420.10:FF:000005">
    <property type="entry name" value="Talin 2"/>
    <property type="match status" value="1"/>
</dbReference>
<dbReference type="InterPro" id="IPR035963">
    <property type="entry name" value="FERM_2"/>
</dbReference>
<dbReference type="InterPro" id="IPR054060">
    <property type="entry name" value="TLN1-like_RS"/>
</dbReference>
<dbReference type="Pfam" id="PF08913">
    <property type="entry name" value="VBS"/>
    <property type="match status" value="1"/>
</dbReference>
<dbReference type="PROSITE" id="PS50057">
    <property type="entry name" value="FERM_3"/>
    <property type="match status" value="1"/>
</dbReference>
<dbReference type="InterPro" id="IPR015009">
    <property type="entry name" value="Vinculin-bd_dom"/>
</dbReference>
<dbReference type="InterPro" id="IPR014352">
    <property type="entry name" value="FERM/acyl-CoA-bd_prot_sf"/>
</dbReference>
<keyword evidence="2" id="KW-0963">Cytoplasm</keyword>
<evidence type="ECO:0000313" key="8">
    <source>
        <dbReference type="Proteomes" id="UP000694568"/>
    </source>
</evidence>
<dbReference type="SMART" id="SM01244">
    <property type="entry name" value="IRS"/>
    <property type="match status" value="1"/>
</dbReference>
<dbReference type="FunFam" id="1.20.80.10:FF:000007">
    <property type="entry name" value="Talin 2"/>
    <property type="match status" value="1"/>
</dbReference>
<dbReference type="GO" id="GO:0005886">
    <property type="term" value="C:plasma membrane"/>
    <property type="evidence" value="ECO:0007669"/>
    <property type="project" value="TreeGrafter"/>
</dbReference>
<dbReference type="Gene3D" id="1.20.1410.10">
    <property type="entry name" value="I/LWEQ domain"/>
    <property type="match status" value="2"/>
</dbReference>
<name>A0A8C9ZLX7_SANLU</name>
<dbReference type="GO" id="GO:0051015">
    <property type="term" value="F:actin filament binding"/>
    <property type="evidence" value="ECO:0007669"/>
    <property type="project" value="InterPro"/>
</dbReference>
<dbReference type="InterPro" id="IPR037438">
    <property type="entry name" value="Talin1/2-RS"/>
</dbReference>
<dbReference type="InterPro" id="IPR032425">
    <property type="entry name" value="FERM_f0"/>
</dbReference>
<dbReference type="Gene3D" id="2.30.29.30">
    <property type="entry name" value="Pleckstrin-homology domain (PH domain)/Phosphotyrosine-binding domain (PTB)"/>
    <property type="match status" value="1"/>
</dbReference>
<dbReference type="InterPro" id="IPR002404">
    <property type="entry name" value="IRS_PTB"/>
</dbReference>
<dbReference type="CDD" id="cd14473">
    <property type="entry name" value="FERM_B-lobe"/>
    <property type="match status" value="1"/>
</dbReference>
<dbReference type="GO" id="GO:0005737">
    <property type="term" value="C:cytoplasm"/>
    <property type="evidence" value="ECO:0007669"/>
    <property type="project" value="TreeGrafter"/>
</dbReference>
<accession>A0A8C9ZLX7</accession>